<dbReference type="PATRIC" id="fig|1360.114.peg.656"/>
<dbReference type="EMBL" id="LKLU01000094">
    <property type="protein sequence ID" value="KSU20210.1"/>
    <property type="molecule type" value="Genomic_DNA"/>
</dbReference>
<dbReference type="Proteomes" id="UP000053719">
    <property type="component" value="Unassembled WGS sequence"/>
</dbReference>
<protein>
    <submittedName>
        <fullName evidence="1">Uncharacterized protein</fullName>
    </submittedName>
</protein>
<evidence type="ECO:0000313" key="1">
    <source>
        <dbReference type="EMBL" id="KSU20210.1"/>
    </source>
</evidence>
<organism evidence="1 2">
    <name type="scientific">Lactococcus lactis subsp. lactis</name>
    <name type="common">Streptococcus lactis</name>
    <dbReference type="NCBI Taxonomy" id="1360"/>
    <lineage>
        <taxon>Bacteria</taxon>
        <taxon>Bacillati</taxon>
        <taxon>Bacillota</taxon>
        <taxon>Bacilli</taxon>
        <taxon>Lactobacillales</taxon>
        <taxon>Streptococcaceae</taxon>
        <taxon>Lactococcus</taxon>
    </lineage>
</organism>
<comment type="caution">
    <text evidence="1">The sequence shown here is derived from an EMBL/GenBank/DDBJ whole genome shotgun (WGS) entry which is preliminary data.</text>
</comment>
<proteinExistence type="predicted"/>
<reference evidence="2" key="1">
    <citation type="submission" date="2015-10" db="EMBL/GenBank/DDBJ databases">
        <title>Draft Genome Sequences of 11 Lactococcus lactis subspecies cremoris strains.</title>
        <authorList>
            <person name="Wels M."/>
            <person name="Backus L."/>
            <person name="Boekhorst J."/>
            <person name="Dijkstra A."/>
            <person name="Beerthuizen M."/>
            <person name="Kelly W."/>
            <person name="Siezen R."/>
            <person name="Bachmann H."/>
            <person name="Van Hijum S."/>
        </authorList>
    </citation>
    <scope>NUCLEOTIDE SEQUENCE [LARGE SCALE GENOMIC DNA]</scope>
    <source>
        <strain evidence="2">M20</strain>
    </source>
</reference>
<name>A0A0V8E316_LACLL</name>
<sequence length="114" mass="13544">MNLSYKQSVEISKKEKVNRWGEPVYGEKIVYNNIEIEKRPIFQTVGGRREVKQKAILTIFEPQAIPISTTNEEWEGARVIDEDHNVFYVEKYEPKYDEDNKLIKHQLNLLEGRY</sequence>
<accession>A0A0V8E316</accession>
<evidence type="ECO:0000313" key="2">
    <source>
        <dbReference type="Proteomes" id="UP000053719"/>
    </source>
</evidence>
<gene>
    <name evidence="1" type="ORF">M20_1644</name>
</gene>
<dbReference type="RefSeq" id="WP_058211892.1">
    <property type="nucleotide sequence ID" value="NZ_LKLU01000094.1"/>
</dbReference>
<dbReference type="AlphaFoldDB" id="A0A0V8E316"/>